<dbReference type="SUPFAM" id="SSF53474">
    <property type="entry name" value="alpha/beta-Hydrolases"/>
    <property type="match status" value="1"/>
</dbReference>
<dbReference type="InterPro" id="IPR050228">
    <property type="entry name" value="Carboxylesterase_BioH"/>
</dbReference>
<comment type="caution">
    <text evidence="2">The sequence shown here is derived from an EMBL/GenBank/DDBJ whole genome shotgun (WGS) entry which is preliminary data.</text>
</comment>
<evidence type="ECO:0000259" key="1">
    <source>
        <dbReference type="Pfam" id="PF00561"/>
    </source>
</evidence>
<dbReference type="PANTHER" id="PTHR43194:SF2">
    <property type="entry name" value="PEROXISOMAL MEMBRANE PROTEIN LPX1"/>
    <property type="match status" value="1"/>
</dbReference>
<dbReference type="GO" id="GO:0016787">
    <property type="term" value="F:hydrolase activity"/>
    <property type="evidence" value="ECO:0007669"/>
    <property type="project" value="UniProtKB-KW"/>
</dbReference>
<evidence type="ECO:0000313" key="3">
    <source>
        <dbReference type="Proteomes" id="UP001500503"/>
    </source>
</evidence>
<protein>
    <submittedName>
        <fullName evidence="2">Alpha/beta hydrolase</fullName>
    </submittedName>
</protein>
<organism evidence="2 3">
    <name type="scientific">Actinoallomurus oryzae</name>
    <dbReference type="NCBI Taxonomy" id="502180"/>
    <lineage>
        <taxon>Bacteria</taxon>
        <taxon>Bacillati</taxon>
        <taxon>Actinomycetota</taxon>
        <taxon>Actinomycetes</taxon>
        <taxon>Streptosporangiales</taxon>
        <taxon>Thermomonosporaceae</taxon>
        <taxon>Actinoallomurus</taxon>
    </lineage>
</organism>
<keyword evidence="2" id="KW-0378">Hydrolase</keyword>
<dbReference type="InterPro" id="IPR029058">
    <property type="entry name" value="AB_hydrolase_fold"/>
</dbReference>
<keyword evidence="3" id="KW-1185">Reference proteome</keyword>
<gene>
    <name evidence="2" type="ORF">GCM10023191_088850</name>
</gene>
<feature type="domain" description="AB hydrolase-1" evidence="1">
    <location>
        <begin position="31"/>
        <end position="258"/>
    </location>
</feature>
<evidence type="ECO:0000313" key="2">
    <source>
        <dbReference type="EMBL" id="GAA4517036.1"/>
    </source>
</evidence>
<dbReference type="PRINTS" id="PR00111">
    <property type="entry name" value="ABHYDROLASE"/>
</dbReference>
<proteinExistence type="predicted"/>
<sequence length="273" mass="28878">MSGPHTAWTERTVVRDGVRLVARDHGGAGRPVLFLHGLAGYGGEWDATVAGMCGRYRVVTLDQRGHGASERRPPGGDMSRSAYVADVIEVITALGLDDVALVGQSLGGNTAMLVAAARPDLVRALVMVEAGARGMVTREVDRIGAWLDSWPVPFGSLDAAAEFFGGGPAGAGWAAGLERRAGGWWPRFDAGLMVRSLAGLVRPSFWSEWRRVACPALVVLGESGIIPLDEQREMTSARPGTAMVTVPGAGHDVHLDAPEALRAVLTGFLERHL</sequence>
<name>A0ABP8R3D2_9ACTN</name>
<dbReference type="RefSeq" id="WP_345474570.1">
    <property type="nucleotide sequence ID" value="NZ_BAABHF010000057.1"/>
</dbReference>
<reference evidence="3" key="1">
    <citation type="journal article" date="2019" name="Int. J. Syst. Evol. Microbiol.">
        <title>The Global Catalogue of Microorganisms (GCM) 10K type strain sequencing project: providing services to taxonomists for standard genome sequencing and annotation.</title>
        <authorList>
            <consortium name="The Broad Institute Genomics Platform"/>
            <consortium name="The Broad Institute Genome Sequencing Center for Infectious Disease"/>
            <person name="Wu L."/>
            <person name="Ma J."/>
        </authorList>
    </citation>
    <scope>NUCLEOTIDE SEQUENCE [LARGE SCALE GENOMIC DNA]</scope>
    <source>
        <strain evidence="3">JCM 17933</strain>
    </source>
</reference>
<dbReference type="Proteomes" id="UP001500503">
    <property type="component" value="Unassembled WGS sequence"/>
</dbReference>
<dbReference type="Pfam" id="PF00561">
    <property type="entry name" value="Abhydrolase_1"/>
    <property type="match status" value="1"/>
</dbReference>
<dbReference type="PANTHER" id="PTHR43194">
    <property type="entry name" value="HYDROLASE ALPHA/BETA FOLD FAMILY"/>
    <property type="match status" value="1"/>
</dbReference>
<dbReference type="InterPro" id="IPR000073">
    <property type="entry name" value="AB_hydrolase_1"/>
</dbReference>
<dbReference type="Gene3D" id="3.40.50.1820">
    <property type="entry name" value="alpha/beta hydrolase"/>
    <property type="match status" value="1"/>
</dbReference>
<dbReference type="EMBL" id="BAABHF010000057">
    <property type="protein sequence ID" value="GAA4517036.1"/>
    <property type="molecule type" value="Genomic_DNA"/>
</dbReference>
<accession>A0ABP8R3D2</accession>